<evidence type="ECO:0000313" key="2">
    <source>
        <dbReference type="Proteomes" id="UP000318878"/>
    </source>
</evidence>
<name>A0A5C5UZ19_9BACT</name>
<gene>
    <name evidence="1" type="ORF">Enr8_42480</name>
</gene>
<sequence length="556" mass="62617">MGYPEATFTYPGISNFNEVRYTMSHGISPGRITVRGTLEDITPRTEGTAVFRYAGTAIQIPGCRVDSLQLETGGDGKTMIRAEIFDQRWRWRFGHISGEYNRRRRGGDENDPIAIEPDTKKTPQDLARLCLEAMGERRYDVSKMPNVSRPYVNWDYKLPAVALSELVDACGCRVVLKHGGQVSIEQAGVGAGLQINQAAISGEAVYDPPELPAALKFAAAPSKYQYDFRLEPMAIQPNGDVVSYVEADYIPPSGWETEPVLEMPNVEKKYRDLAKSCIWKVYRIMAGFQLNGEPKTPENVIESIEEILLLNEQLEVDEFPGGLKERRLPWVYGQYDDGASTLPPPPRNKVPNPNLNKEPKTLYRRGFTVDTERGLVIFSEPVHQWQFDKALNTNIAIPPVIRLRAAFHRRDIMTRGLIRFEHMRGKPARVKDTQVITRNDIGREAYVLYQPSGGEKLITNETEVKKQAEYYLDAAQKELEAKQPGSLTYDGFAAIQPDGAIQQVTWSIGSDGRGATTASRNQELENADMSYREKQFIQRTVEGIKQDRLAAQKEKP</sequence>
<dbReference type="AlphaFoldDB" id="A0A5C5UZ19"/>
<evidence type="ECO:0000313" key="1">
    <source>
        <dbReference type="EMBL" id="TWT30725.1"/>
    </source>
</evidence>
<proteinExistence type="predicted"/>
<dbReference type="EMBL" id="SJPF01000005">
    <property type="protein sequence ID" value="TWT30725.1"/>
    <property type="molecule type" value="Genomic_DNA"/>
</dbReference>
<protein>
    <submittedName>
        <fullName evidence="1">Uncharacterized protein</fullName>
    </submittedName>
</protein>
<dbReference type="OrthoDB" id="230695at2"/>
<dbReference type="RefSeq" id="WP_146435408.1">
    <property type="nucleotide sequence ID" value="NZ_SJPF01000005.1"/>
</dbReference>
<reference evidence="1 2" key="1">
    <citation type="submission" date="2019-02" db="EMBL/GenBank/DDBJ databases">
        <title>Deep-cultivation of Planctomycetes and their phenomic and genomic characterization uncovers novel biology.</title>
        <authorList>
            <person name="Wiegand S."/>
            <person name="Jogler M."/>
            <person name="Boedeker C."/>
            <person name="Pinto D."/>
            <person name="Vollmers J."/>
            <person name="Rivas-Marin E."/>
            <person name="Kohn T."/>
            <person name="Peeters S.H."/>
            <person name="Heuer A."/>
            <person name="Rast P."/>
            <person name="Oberbeckmann S."/>
            <person name="Bunk B."/>
            <person name="Jeske O."/>
            <person name="Meyerdierks A."/>
            <person name="Storesund J.E."/>
            <person name="Kallscheuer N."/>
            <person name="Luecker S."/>
            <person name="Lage O.M."/>
            <person name="Pohl T."/>
            <person name="Merkel B.J."/>
            <person name="Hornburger P."/>
            <person name="Mueller R.-W."/>
            <person name="Bruemmer F."/>
            <person name="Labrenz M."/>
            <person name="Spormann A.M."/>
            <person name="Op Den Camp H."/>
            <person name="Overmann J."/>
            <person name="Amann R."/>
            <person name="Jetten M.S.M."/>
            <person name="Mascher T."/>
            <person name="Medema M.H."/>
            <person name="Devos D.P."/>
            <person name="Kaster A.-K."/>
            <person name="Ovreas L."/>
            <person name="Rohde M."/>
            <person name="Galperin M.Y."/>
            <person name="Jogler C."/>
        </authorList>
    </citation>
    <scope>NUCLEOTIDE SEQUENCE [LARGE SCALE GENOMIC DNA]</scope>
    <source>
        <strain evidence="1 2">Enr8</strain>
    </source>
</reference>
<organism evidence="1 2">
    <name type="scientific">Blastopirellula retiformator</name>
    <dbReference type="NCBI Taxonomy" id="2527970"/>
    <lineage>
        <taxon>Bacteria</taxon>
        <taxon>Pseudomonadati</taxon>
        <taxon>Planctomycetota</taxon>
        <taxon>Planctomycetia</taxon>
        <taxon>Pirellulales</taxon>
        <taxon>Pirellulaceae</taxon>
        <taxon>Blastopirellula</taxon>
    </lineage>
</organism>
<keyword evidence="2" id="KW-1185">Reference proteome</keyword>
<comment type="caution">
    <text evidence="1">The sequence shown here is derived from an EMBL/GenBank/DDBJ whole genome shotgun (WGS) entry which is preliminary data.</text>
</comment>
<accession>A0A5C5UZ19</accession>
<dbReference type="Proteomes" id="UP000318878">
    <property type="component" value="Unassembled WGS sequence"/>
</dbReference>